<evidence type="ECO:0000256" key="12">
    <source>
        <dbReference type="SAM" id="Phobius"/>
    </source>
</evidence>
<evidence type="ECO:0000256" key="7">
    <source>
        <dbReference type="ARBA" id="ARBA00022801"/>
    </source>
</evidence>
<evidence type="ECO:0000256" key="8">
    <source>
        <dbReference type="ARBA" id="ARBA00022989"/>
    </source>
</evidence>
<reference evidence="14" key="1">
    <citation type="submission" date="2016-10" db="EMBL/GenBank/DDBJ databases">
        <authorList>
            <person name="Varghese N."/>
            <person name="Submissions S."/>
        </authorList>
    </citation>
    <scope>NUCLEOTIDE SEQUENCE [LARGE SCALE GENOMIC DNA]</scope>
    <source>
        <strain evidence="14">B48,IBRC-M 10115,DSM 25386,CECT 8001</strain>
    </source>
</reference>
<keyword evidence="8 12" id="KW-1133">Transmembrane helix</keyword>
<accession>A0A1H8BUY1</accession>
<feature type="transmembrane region" description="Helical" evidence="12">
    <location>
        <begin position="127"/>
        <end position="150"/>
    </location>
</feature>
<comment type="function">
    <text evidence="11">Involved in the degradation of specific anti-sigma factors.</text>
</comment>
<organism evidence="13 14">
    <name type="scientific">Mesobacillus persicus</name>
    <dbReference type="NCBI Taxonomy" id="930146"/>
    <lineage>
        <taxon>Bacteria</taxon>
        <taxon>Bacillati</taxon>
        <taxon>Bacillota</taxon>
        <taxon>Bacilli</taxon>
        <taxon>Bacillales</taxon>
        <taxon>Bacillaceae</taxon>
        <taxon>Mesobacillus</taxon>
    </lineage>
</organism>
<dbReference type="PANTHER" id="PTHR36844">
    <property type="entry name" value="PROTEASE PRSW"/>
    <property type="match status" value="1"/>
</dbReference>
<feature type="transmembrane region" description="Helical" evidence="12">
    <location>
        <begin position="33"/>
        <end position="53"/>
    </location>
</feature>
<dbReference type="Pfam" id="PF13367">
    <property type="entry name" value="PrsW-protease"/>
    <property type="match status" value="1"/>
</dbReference>
<gene>
    <name evidence="13" type="ORF">SAMN05192533_106145</name>
</gene>
<dbReference type="OrthoDB" id="5504276at2"/>
<dbReference type="PIRSF" id="PIRSF016933">
    <property type="entry name" value="PrsW"/>
    <property type="match status" value="1"/>
</dbReference>
<evidence type="ECO:0000256" key="1">
    <source>
        <dbReference type="ARBA" id="ARBA00004651"/>
    </source>
</evidence>
<proteinExistence type="inferred from homology"/>
<protein>
    <recommendedName>
        <fullName evidence="3 11">Protease PrsW</fullName>
        <ecNumber evidence="11">3.4.-.-</ecNumber>
    </recommendedName>
    <alternativeName>
        <fullName evidence="10 11">Protease responsible for activating sigma-W</fullName>
    </alternativeName>
</protein>
<dbReference type="InterPro" id="IPR023596">
    <property type="entry name" value="Peptidase_PrsW_arch/bac"/>
</dbReference>
<dbReference type="GO" id="GO:0008233">
    <property type="term" value="F:peptidase activity"/>
    <property type="evidence" value="ECO:0007669"/>
    <property type="project" value="UniProtKB-KW"/>
</dbReference>
<keyword evidence="9 11" id="KW-0472">Membrane</keyword>
<evidence type="ECO:0000256" key="11">
    <source>
        <dbReference type="PIRNR" id="PIRNR016933"/>
    </source>
</evidence>
<dbReference type="NCBIfam" id="NF033739">
    <property type="entry name" value="intramemb_PrsW"/>
    <property type="match status" value="1"/>
</dbReference>
<comment type="similarity">
    <text evidence="2 11">Belongs to the protease PrsW family.</text>
</comment>
<evidence type="ECO:0000256" key="3">
    <source>
        <dbReference type="ARBA" id="ARBA00018997"/>
    </source>
</evidence>
<keyword evidence="7 11" id="KW-0378">Hydrolase</keyword>
<feature type="transmembrane region" description="Helical" evidence="12">
    <location>
        <begin position="6"/>
        <end position="21"/>
    </location>
</feature>
<evidence type="ECO:0000256" key="10">
    <source>
        <dbReference type="ARBA" id="ARBA00030345"/>
    </source>
</evidence>
<feature type="transmembrane region" description="Helical" evidence="12">
    <location>
        <begin position="187"/>
        <end position="203"/>
    </location>
</feature>
<sequence>MLGIVTAGIAPGLALLSYFYLKDQYGSEPFSIVFKTFISGALLVFPIMFIQYVLDKENVMQGLFYEPFITMGLLEEFFKWFILFYTIYQHVSFDEPYDGIVYGASVSLGFATVENIFYLFANGLEYAVGRALLPVSSHALFGVIMGYYLGKGKFSLESKWKWLWLSLVVPVMLHGSYNYILITLEDWLNLMIPFMIFLWYVGLKKVKKARLMSTKHFEDNLLFEKPFISGK</sequence>
<keyword evidence="4 11" id="KW-1003">Cell membrane</keyword>
<dbReference type="STRING" id="930146.SAMN05192533_106145"/>
<dbReference type="Proteomes" id="UP000198553">
    <property type="component" value="Unassembled WGS sequence"/>
</dbReference>
<keyword evidence="14" id="KW-1185">Reference proteome</keyword>
<dbReference type="EMBL" id="FOBW01000006">
    <property type="protein sequence ID" value="SEM85808.1"/>
    <property type="molecule type" value="Genomic_DNA"/>
</dbReference>
<dbReference type="RefSeq" id="WP_090744645.1">
    <property type="nucleotide sequence ID" value="NZ_FOBW01000006.1"/>
</dbReference>
<evidence type="ECO:0000256" key="2">
    <source>
        <dbReference type="ARBA" id="ARBA00009165"/>
    </source>
</evidence>
<dbReference type="AlphaFoldDB" id="A0A1H8BUY1"/>
<dbReference type="GO" id="GO:0006508">
    <property type="term" value="P:proteolysis"/>
    <property type="evidence" value="ECO:0007669"/>
    <property type="project" value="UniProtKB-KW"/>
</dbReference>
<dbReference type="PANTHER" id="PTHR36844:SF1">
    <property type="entry name" value="PROTEASE PRSW"/>
    <property type="match status" value="1"/>
</dbReference>
<evidence type="ECO:0000313" key="14">
    <source>
        <dbReference type="Proteomes" id="UP000198553"/>
    </source>
</evidence>
<evidence type="ECO:0000256" key="9">
    <source>
        <dbReference type="ARBA" id="ARBA00023136"/>
    </source>
</evidence>
<evidence type="ECO:0000313" key="13">
    <source>
        <dbReference type="EMBL" id="SEM85808.1"/>
    </source>
</evidence>
<name>A0A1H8BUY1_9BACI</name>
<dbReference type="EC" id="3.4.-.-" evidence="11"/>
<dbReference type="GO" id="GO:0005886">
    <property type="term" value="C:plasma membrane"/>
    <property type="evidence" value="ECO:0007669"/>
    <property type="project" value="UniProtKB-SubCell"/>
</dbReference>
<dbReference type="InterPro" id="IPR026898">
    <property type="entry name" value="PrsW"/>
</dbReference>
<evidence type="ECO:0000256" key="6">
    <source>
        <dbReference type="ARBA" id="ARBA00022692"/>
    </source>
</evidence>
<keyword evidence="6 12" id="KW-0812">Transmembrane</keyword>
<comment type="subcellular location">
    <subcellularLocation>
        <location evidence="1">Cell membrane</location>
        <topology evidence="1">Multi-pass membrane protein</topology>
    </subcellularLocation>
</comment>
<evidence type="ECO:0000256" key="5">
    <source>
        <dbReference type="ARBA" id="ARBA00022670"/>
    </source>
</evidence>
<feature type="transmembrane region" description="Helical" evidence="12">
    <location>
        <begin position="68"/>
        <end position="88"/>
    </location>
</feature>
<evidence type="ECO:0000256" key="4">
    <source>
        <dbReference type="ARBA" id="ARBA00022475"/>
    </source>
</evidence>
<keyword evidence="5 11" id="KW-0645">Protease</keyword>
<feature type="transmembrane region" description="Helical" evidence="12">
    <location>
        <begin position="100"/>
        <end position="121"/>
    </location>
</feature>